<feature type="compositionally biased region" description="Polar residues" evidence="1">
    <location>
        <begin position="388"/>
        <end position="401"/>
    </location>
</feature>
<feature type="compositionally biased region" description="Low complexity" evidence="1">
    <location>
        <begin position="103"/>
        <end position="114"/>
    </location>
</feature>
<feature type="compositionally biased region" description="Basic and acidic residues" evidence="1">
    <location>
        <begin position="557"/>
        <end position="577"/>
    </location>
</feature>
<keyword evidence="3" id="KW-1185">Reference proteome</keyword>
<gene>
    <name evidence="2" type="ORF">EUX98_g8021</name>
</gene>
<dbReference type="Proteomes" id="UP000308730">
    <property type="component" value="Unassembled WGS sequence"/>
</dbReference>
<feature type="compositionally biased region" description="Basic and acidic residues" evidence="1">
    <location>
        <begin position="432"/>
        <end position="469"/>
    </location>
</feature>
<feature type="compositionally biased region" description="Low complexity" evidence="1">
    <location>
        <begin position="142"/>
        <end position="164"/>
    </location>
</feature>
<name>A0A4S4MCD6_9APHY</name>
<feature type="compositionally biased region" description="Low complexity" evidence="1">
    <location>
        <begin position="290"/>
        <end position="308"/>
    </location>
</feature>
<feature type="region of interest" description="Disordered" evidence="1">
    <location>
        <begin position="70"/>
        <end position="640"/>
    </location>
</feature>
<feature type="compositionally biased region" description="Basic and acidic residues" evidence="1">
    <location>
        <begin position="489"/>
        <end position="498"/>
    </location>
</feature>
<evidence type="ECO:0000313" key="3">
    <source>
        <dbReference type="Proteomes" id="UP000308730"/>
    </source>
</evidence>
<dbReference type="OrthoDB" id="2804416at2759"/>
<dbReference type="AlphaFoldDB" id="A0A4S4MCD6"/>
<feature type="compositionally biased region" description="Basic and acidic residues" evidence="1">
    <location>
        <begin position="402"/>
        <end position="416"/>
    </location>
</feature>
<feature type="compositionally biased region" description="Basic and acidic residues" evidence="1">
    <location>
        <begin position="595"/>
        <end position="604"/>
    </location>
</feature>
<evidence type="ECO:0000256" key="1">
    <source>
        <dbReference type="SAM" id="MobiDB-lite"/>
    </source>
</evidence>
<feature type="compositionally biased region" description="Polar residues" evidence="1">
    <location>
        <begin position="344"/>
        <end position="356"/>
    </location>
</feature>
<evidence type="ECO:0000313" key="2">
    <source>
        <dbReference type="EMBL" id="THH23154.1"/>
    </source>
</evidence>
<feature type="compositionally biased region" description="Basic and acidic residues" evidence="1">
    <location>
        <begin position="612"/>
        <end position="626"/>
    </location>
</feature>
<accession>A0A4S4MCD6</accession>
<protein>
    <submittedName>
        <fullName evidence="2">Uncharacterized protein</fullName>
    </submittedName>
</protein>
<feature type="region of interest" description="Disordered" evidence="1">
    <location>
        <begin position="1"/>
        <end position="42"/>
    </location>
</feature>
<comment type="caution">
    <text evidence="2">The sequence shown here is derived from an EMBL/GenBank/DDBJ whole genome shotgun (WGS) entry which is preliminary data.</text>
</comment>
<dbReference type="EMBL" id="SGPM01000387">
    <property type="protein sequence ID" value="THH23154.1"/>
    <property type="molecule type" value="Genomic_DNA"/>
</dbReference>
<reference evidence="2 3" key="1">
    <citation type="submission" date="2019-02" db="EMBL/GenBank/DDBJ databases">
        <title>Genome sequencing of the rare red list fungi Antrodiella citrinella (Flaviporus citrinellus).</title>
        <authorList>
            <person name="Buettner E."/>
            <person name="Kellner H."/>
        </authorList>
    </citation>
    <scope>NUCLEOTIDE SEQUENCE [LARGE SCALE GENOMIC DNA]</scope>
    <source>
        <strain evidence="2 3">DSM 108506</strain>
    </source>
</reference>
<proteinExistence type="predicted"/>
<organism evidence="2 3">
    <name type="scientific">Antrodiella citrinella</name>
    <dbReference type="NCBI Taxonomy" id="2447956"/>
    <lineage>
        <taxon>Eukaryota</taxon>
        <taxon>Fungi</taxon>
        <taxon>Dikarya</taxon>
        <taxon>Basidiomycota</taxon>
        <taxon>Agaricomycotina</taxon>
        <taxon>Agaricomycetes</taxon>
        <taxon>Polyporales</taxon>
        <taxon>Steccherinaceae</taxon>
        <taxon>Antrodiella</taxon>
    </lineage>
</organism>
<sequence>MNQSTAAPAPDNVRTHSADPSVPGAFKPDDKEPLSSGFDAINRRVSDAATSVGETAKQYLPQAAQYLPKSVVDTVQGPRPKSPPPPSTHIPHRTSLPSTEITGAAAGEHVAGVGSLPGTIGESGVARLPDEVPTPYNEPASVGTTTPAATTTAAAATGIVGGAVESANQQRNPTPQTSLPSTESTGAPPSTHSAGVGALPGNTSESAVARLPDEHTNVDTSRQAADSHAPGGTTNTVPVAATRARVGSVGAGILATESADRENRLPGGMNNRTGGDLGTAQSQARPVAASTLSSDSQYSQSSFQGSHSDATNKATAGGVGTSGAATGALLAGGGFGGREPAPAQPSQSVGDSQKSAMESRGTHTDTANVQIPPVAATKTKSEDEAKETSGTGKETQMTSGGETKKEEHQTGHENKGSDWVSDAGTPGDELSASEKARAHAREVLRVRAMDGPEREETLRRDAPLRERMGMGDPGLPRGHGPSSDGEMQGDMRHADTKARVHGLGREGAMWGGVNVGGEGYRAQGKSGSEDGDGYGSDYHPAQLHPAGSEAHAQSTEDAARAKSSEDKAREPPSEKSNESAGSGGPSSTPSKRKVGFMEKMKGEAKVLLGHLEGGKKGDEKVEEGKRIKSGLPAVPKDAKA</sequence>
<feature type="compositionally biased region" description="Polar residues" evidence="1">
    <location>
        <begin position="166"/>
        <end position="193"/>
    </location>
</feature>
<feature type="compositionally biased region" description="Gly residues" evidence="1">
    <location>
        <begin position="509"/>
        <end position="519"/>
    </location>
</feature>